<evidence type="ECO:0000313" key="2">
    <source>
        <dbReference type="EMBL" id="QIN54298.1"/>
    </source>
</evidence>
<keyword evidence="1" id="KW-0472">Membrane</keyword>
<sequence>MNSKLGTFVGLSFAIFVTSFTLGFYRGQGSEAFDLVASFLLPACFLLQTMILLF</sequence>
<dbReference type="Proteomes" id="UP001224087">
    <property type="component" value="Segment"/>
</dbReference>
<keyword evidence="1 2" id="KW-0812">Transmembrane</keyword>
<feature type="transmembrane region" description="Helical" evidence="1">
    <location>
        <begin position="32"/>
        <end position="53"/>
    </location>
</feature>
<name>A0A6G8MYF2_9VIRU</name>
<evidence type="ECO:0000256" key="1">
    <source>
        <dbReference type="SAM" id="Phobius"/>
    </source>
</evidence>
<evidence type="ECO:0000313" key="3">
    <source>
        <dbReference type="Proteomes" id="UP001224087"/>
    </source>
</evidence>
<dbReference type="EMBL" id="MN873693">
    <property type="protein sequence ID" value="QIN54298.1"/>
    <property type="molecule type" value="Genomic_DNA"/>
</dbReference>
<protein>
    <submittedName>
        <fullName evidence="2">Transmembrane protein</fullName>
    </submittedName>
</protein>
<proteinExistence type="predicted"/>
<keyword evidence="3" id="KW-1185">Reference proteome</keyword>
<keyword evidence="1" id="KW-1133">Transmembrane helix</keyword>
<gene>
    <name evidence="2" type="primary">ck173</name>
</gene>
<organism evidence="2 3">
    <name type="scientific">Cedratvirus kamchatka</name>
    <dbReference type="NCBI Taxonomy" id="2716914"/>
    <lineage>
        <taxon>Viruses</taxon>
        <taxon>Pithoviruses</taxon>
        <taxon>Orthocedratvirinae</taxon>
        <taxon>Alphacedratvirus</taxon>
        <taxon>Alphacedratvirus rossiense</taxon>
    </lineage>
</organism>
<reference evidence="2" key="1">
    <citation type="submission" date="2019-12" db="EMBL/GenBank/DDBJ databases">
        <title>The DNA Methylation Landscape of Giant Viruses.</title>
        <authorList>
            <person name="Jeudy S."/>
            <person name="Rigou S."/>
            <person name="Alempic J.-M."/>
            <person name="Claverie J.-M."/>
            <person name="Abergel C."/>
            <person name="Legendre M."/>
        </authorList>
    </citation>
    <scope>NUCLEOTIDE SEQUENCE</scope>
    <source>
        <strain evidence="2">P4</strain>
    </source>
</reference>
<accession>A0A6G8MYF2</accession>
<feature type="transmembrane region" description="Helical" evidence="1">
    <location>
        <begin position="6"/>
        <end position="25"/>
    </location>
</feature>